<evidence type="ECO:0000259" key="4">
    <source>
        <dbReference type="PROSITE" id="PS51272"/>
    </source>
</evidence>
<dbReference type="CDD" id="cd00063">
    <property type="entry name" value="FN3"/>
    <property type="match status" value="6"/>
</dbReference>
<feature type="signal peptide" evidence="2">
    <location>
        <begin position="1"/>
        <end position="29"/>
    </location>
</feature>
<evidence type="ECO:0008006" key="7">
    <source>
        <dbReference type="Google" id="ProtNLM"/>
    </source>
</evidence>
<dbReference type="SUPFAM" id="SSF49265">
    <property type="entry name" value="Fibronectin type III"/>
    <property type="match status" value="4"/>
</dbReference>
<reference evidence="5" key="1">
    <citation type="submission" date="2021-03" db="EMBL/GenBank/DDBJ databases">
        <title>Antimicrobial resistance genes in bacteria isolated from Japanese honey, and their potential for conferring macrolide and lincosamide resistance in the American foulbrood pathogen Paenibacillus larvae.</title>
        <authorList>
            <person name="Okamoto M."/>
            <person name="Kumagai M."/>
            <person name="Kanamori H."/>
            <person name="Takamatsu D."/>
        </authorList>
    </citation>
    <scope>NUCLEOTIDE SEQUENCE</scope>
    <source>
        <strain evidence="5">J41TS4</strain>
    </source>
</reference>
<dbReference type="PROSITE" id="PS50853">
    <property type="entry name" value="FN3"/>
    <property type="match status" value="4"/>
</dbReference>
<dbReference type="InterPro" id="IPR001119">
    <property type="entry name" value="SLH_dom"/>
</dbReference>
<name>A0A919Y4Y8_9BACL</name>
<feature type="region of interest" description="Disordered" evidence="1">
    <location>
        <begin position="1517"/>
        <end position="1577"/>
    </location>
</feature>
<comment type="caution">
    <text evidence="5">The sequence shown here is derived from an EMBL/GenBank/DDBJ whole genome shotgun (WGS) entry which is preliminary data.</text>
</comment>
<evidence type="ECO:0000259" key="3">
    <source>
        <dbReference type="PROSITE" id="PS50853"/>
    </source>
</evidence>
<feature type="chain" id="PRO_5037334641" description="S-layer protein" evidence="2">
    <location>
        <begin position="30"/>
        <end position="1754"/>
    </location>
</feature>
<dbReference type="Pfam" id="PF00041">
    <property type="entry name" value="fn3"/>
    <property type="match status" value="2"/>
</dbReference>
<dbReference type="EMBL" id="BORS01000006">
    <property type="protein sequence ID" value="GIO42290.1"/>
    <property type="molecule type" value="Genomic_DNA"/>
</dbReference>
<dbReference type="InterPro" id="IPR003961">
    <property type="entry name" value="FN3_dom"/>
</dbReference>
<dbReference type="Proteomes" id="UP000678895">
    <property type="component" value="Unassembled WGS sequence"/>
</dbReference>
<feature type="compositionally biased region" description="Basic and acidic residues" evidence="1">
    <location>
        <begin position="1551"/>
        <end position="1561"/>
    </location>
</feature>
<evidence type="ECO:0000313" key="6">
    <source>
        <dbReference type="Proteomes" id="UP000678895"/>
    </source>
</evidence>
<dbReference type="InterPro" id="IPR013783">
    <property type="entry name" value="Ig-like_fold"/>
</dbReference>
<feature type="domain" description="SLH" evidence="4">
    <location>
        <begin position="1697"/>
        <end position="1754"/>
    </location>
</feature>
<keyword evidence="6" id="KW-1185">Reference proteome</keyword>
<organism evidence="5 6">
    <name type="scientific">Paenibacillus apis</name>
    <dbReference type="NCBI Taxonomy" id="1792174"/>
    <lineage>
        <taxon>Bacteria</taxon>
        <taxon>Bacillati</taxon>
        <taxon>Bacillota</taxon>
        <taxon>Bacilli</taxon>
        <taxon>Bacillales</taxon>
        <taxon>Paenibacillaceae</taxon>
        <taxon>Paenibacillus</taxon>
    </lineage>
</organism>
<feature type="domain" description="Fibronectin type-III" evidence="3">
    <location>
        <begin position="944"/>
        <end position="1032"/>
    </location>
</feature>
<feature type="domain" description="SLH" evidence="4">
    <location>
        <begin position="1574"/>
        <end position="1637"/>
    </location>
</feature>
<sequence>MSSIKRILSMMLAVAIVISGFLLPPKASAAPVRVTVWDKYDTKMIWTDGEWESQGFSGGSAYGYRDYRISNGQFELYGDKGFSENGSYVYERWNGMLARYSSAVDLINGNWQSGFYWWTQRYPVQKKVRGDLIQSNLVGAYPDNGLHSDGYWYTKKTISNNVPTISISNSVDKTLYNDGGTFSISGTAQDLDNDNITVSATIGGVTKSTVLTGTSTAKTWTLTWSGSELPVGVYTSPTVMAADGKSESSTAYNGKLVINAQVYYFWSMFTTKAATGWYVDRDATASEVYNKSIKTYYQEDQSQGYIQALDVYNRGDHTGKRVDQNLDGRLGFGGQLDAGIMNRYYKDFTWQGVLYPYIKFTYFSYEGKGRVSVSEVTGKVSKEKGTLVQANIKAAQGTYPDDGLHTDGYWYVKSGAVPNNMPVLAVTSSGNKSINLKQGQDTFTVSGRISDADNDTVRVYAEIGGVLKEAAISNTTSTKTWTLTFRTSEFVQGGTFNGITVTADDGRGGVATATYSGTLTVDKTPLFYWDKYTSREAYVLSTWEYETWNQLTEIDGYEDYAIDVGNRVFVPQGKKSSTHLLGPYRYEITNNGKIIRRYSLTNGYLGYNTVTTNIDIRKFETNGQKEKGSLLESNILDLDGTYPNNGIHTDGYWYVKKATNNLFPVLSVDNSDITINQSATKVILSGTVSDSDGDSVTITATLAGVDKSTVVVGSGSWQLEWTTSEVPEGIYSGLTITGNDGNEGIDTITYAGTIIVDKTAPFITVTPDQQTWTSDPINLSIQWSDSLSGVDANERKYKLSTSQATPASWDTADTNQLDLNIPGEGEWYFHAKALDIAGNEATIVVGPFQYQEQPTVPTLKANSVGTDWAEVGWSLPSGSFGHGYQYEVQNTVTGRSWTVDYPTDQVREEGLSAGTTYQYRIKAKNHVGERDWSEQFEVLTLPAAVEDLKVAFVPNTSGTVNVSFETVESAESYLLTIKKGADLVYEEELAAAGTHQVTGLEGGKQYTATVTAKNASGSGQSSVLGFLSLPAAPGEFQSAQIRETEVELSWNASPTASLYELLRDAVSRYSGLDLSYIDTGLESGTEYDYSISATNESGFGDIAYLNGVLTLPGKVVLTAKKIEKDVVSFTIEPVRGAGHYVIMVNGVKEKELAPETTQFEIDSLSPGTEYTFEVYAENRSGTGVADRVTVRTLPDKPDEVMISDIGETTAKLSWQPVQGADKYKVTVTDDVYFETSSTDVLLNELLEGTTYQPKVQAGNASGYGEAAVETFLTLPASPNVQLKSVQANQFTLAWDEVASAQKYAVYNETGELIGDVEGTEFSVTNLKPGQTRTVYVSAMNETGEGKKAGFTQRTLPASWAIDPDDPEASRPITIGDRGEHSVVIIVNPVEGADQYKIVDGGGNVIGIITVPETAKEIDGLESAKEYADWTIIPINDAGEGQAAPVPPFVTLPSTDFTVSVVDPTTSSLTISIDSQLINEVFVYAMGGKELHRGKEKTFTASNLSANKSHTFTVWAENSAGDKTEPKSVTGQTLPVPSSGGSDTGGGGSSDLKPEESGKENEPTNTNSGDSQDYKNKSGFQDIDRSFAKDEILALYDKGIVKGVSDSKFEPDRQVTRVEFASMLVRALELQEASDDALTFEDVQRTAWYAPELSAAVLNGVAKGISAKEFRPFDPITREQAAKMIANAAYKENVPAAQASFKDEELIAVWAKPEVAALTAEQVINGYPDQTFKPKRDLTRAECAALIYRALGILN</sequence>
<protein>
    <recommendedName>
        <fullName evidence="7">S-layer protein</fullName>
    </recommendedName>
</protein>
<feature type="domain" description="Fibronectin type-III" evidence="3">
    <location>
        <begin position="1111"/>
        <end position="1195"/>
    </location>
</feature>
<dbReference type="RefSeq" id="WP_301627035.1">
    <property type="nucleotide sequence ID" value="NZ_BORS01000006.1"/>
</dbReference>
<dbReference type="Gene3D" id="2.60.40.10">
    <property type="entry name" value="Immunoglobulins"/>
    <property type="match status" value="7"/>
</dbReference>
<gene>
    <name evidence="5" type="ORF">J41TS4_20480</name>
</gene>
<dbReference type="PANTHER" id="PTHR47135">
    <property type="entry name" value="FIBRONECTIN TYPE III DOMAIN-CONTAINING PROTEIN 7"/>
    <property type="match status" value="1"/>
</dbReference>
<keyword evidence="2" id="KW-0732">Signal</keyword>
<feature type="compositionally biased region" description="Polar residues" evidence="1">
    <location>
        <begin position="1526"/>
        <end position="1535"/>
    </location>
</feature>
<evidence type="ECO:0000256" key="1">
    <source>
        <dbReference type="SAM" id="MobiDB-lite"/>
    </source>
</evidence>
<dbReference type="InterPro" id="IPR036116">
    <property type="entry name" value="FN3_sf"/>
</dbReference>
<dbReference type="Pfam" id="PF00395">
    <property type="entry name" value="SLH"/>
    <property type="match status" value="3"/>
</dbReference>
<dbReference type="PROSITE" id="PS51272">
    <property type="entry name" value="SLH"/>
    <property type="match status" value="3"/>
</dbReference>
<accession>A0A919Y4Y8</accession>
<dbReference type="SMART" id="SM00060">
    <property type="entry name" value="FN3"/>
    <property type="match status" value="8"/>
</dbReference>
<evidence type="ECO:0000256" key="2">
    <source>
        <dbReference type="SAM" id="SignalP"/>
    </source>
</evidence>
<evidence type="ECO:0000313" key="5">
    <source>
        <dbReference type="EMBL" id="GIO42290.1"/>
    </source>
</evidence>
<proteinExistence type="predicted"/>
<feature type="domain" description="Fibronectin type-III" evidence="3">
    <location>
        <begin position="1196"/>
        <end position="1277"/>
    </location>
</feature>
<dbReference type="PANTHER" id="PTHR47135:SF1">
    <property type="entry name" value="FIBRONECTIN TYPE III DOMAIN-CONTAINING PROTEIN 7"/>
    <property type="match status" value="1"/>
</dbReference>
<feature type="domain" description="SLH" evidence="4">
    <location>
        <begin position="1638"/>
        <end position="1696"/>
    </location>
</feature>
<feature type="domain" description="Fibronectin type-III" evidence="3">
    <location>
        <begin position="853"/>
        <end position="943"/>
    </location>
</feature>